<keyword evidence="2" id="KW-0472">Membrane</keyword>
<dbReference type="EMBL" id="CP067977">
    <property type="protein sequence ID" value="QQQ19812.1"/>
    <property type="molecule type" value="Genomic_DNA"/>
</dbReference>
<keyword evidence="2" id="KW-0812">Transmembrane</keyword>
<proteinExistence type="predicted"/>
<keyword evidence="4" id="KW-1185">Reference proteome</keyword>
<dbReference type="Proteomes" id="UP000595448">
    <property type="component" value="Chromosome"/>
</dbReference>
<organism evidence="3 4">
    <name type="scientific">Brevundimonas vitisensis</name>
    <dbReference type="NCBI Taxonomy" id="2800818"/>
    <lineage>
        <taxon>Bacteria</taxon>
        <taxon>Pseudomonadati</taxon>
        <taxon>Pseudomonadota</taxon>
        <taxon>Alphaproteobacteria</taxon>
        <taxon>Caulobacterales</taxon>
        <taxon>Caulobacteraceae</taxon>
        <taxon>Brevundimonas</taxon>
    </lineage>
</organism>
<keyword evidence="2" id="KW-1133">Transmembrane helix</keyword>
<evidence type="ECO:0000256" key="2">
    <source>
        <dbReference type="SAM" id="Phobius"/>
    </source>
</evidence>
<dbReference type="RefSeq" id="WP_201104245.1">
    <property type="nucleotide sequence ID" value="NZ_CP067977.1"/>
</dbReference>
<protein>
    <submittedName>
        <fullName evidence="3">Uncharacterized protein</fullName>
    </submittedName>
</protein>
<reference evidence="3 4" key="1">
    <citation type="submission" date="2021-01" db="EMBL/GenBank/DDBJ databases">
        <title>Brevundimonas vitis sp. nov., an bacterium isolated from grape (Vitis vinifera).</title>
        <authorList>
            <person name="Jiang L."/>
            <person name="Lee J."/>
        </authorList>
    </citation>
    <scope>NUCLEOTIDE SEQUENCE [LARGE SCALE GENOMIC DNA]</scope>
    <source>
        <strain evidence="3 4">GRTSA-9</strain>
    </source>
</reference>
<evidence type="ECO:0000313" key="3">
    <source>
        <dbReference type="EMBL" id="QQQ19812.1"/>
    </source>
</evidence>
<name>A0ABX7BQD9_9CAUL</name>
<feature type="compositionally biased region" description="Polar residues" evidence="1">
    <location>
        <begin position="73"/>
        <end position="82"/>
    </location>
</feature>
<evidence type="ECO:0000313" key="4">
    <source>
        <dbReference type="Proteomes" id="UP000595448"/>
    </source>
</evidence>
<sequence>MELDLKLKIGNGVGLGALIILGAFTLGGIALSQTHGREDGELEVSLRAGPASEAMSEPGMQVPLRRPEISAGPQRQTPLEAR</sequence>
<accession>A0ABX7BQD9</accession>
<gene>
    <name evidence="3" type="ORF">JIP62_06930</name>
</gene>
<feature type="region of interest" description="Disordered" evidence="1">
    <location>
        <begin position="50"/>
        <end position="82"/>
    </location>
</feature>
<evidence type="ECO:0000256" key="1">
    <source>
        <dbReference type="SAM" id="MobiDB-lite"/>
    </source>
</evidence>
<feature type="transmembrane region" description="Helical" evidence="2">
    <location>
        <begin position="12"/>
        <end position="31"/>
    </location>
</feature>